<evidence type="ECO:0000256" key="1">
    <source>
        <dbReference type="SAM" id="MobiDB-lite"/>
    </source>
</evidence>
<accession>A0A8H3J4G2</accession>
<dbReference type="Proteomes" id="UP000664203">
    <property type="component" value="Unassembled WGS sequence"/>
</dbReference>
<gene>
    <name evidence="2" type="ORF">ALECFALPRED_008713</name>
</gene>
<dbReference type="EMBL" id="CAJPDR010000607">
    <property type="protein sequence ID" value="CAF9940556.1"/>
    <property type="molecule type" value="Genomic_DNA"/>
</dbReference>
<dbReference type="OrthoDB" id="5422613at2759"/>
<feature type="region of interest" description="Disordered" evidence="1">
    <location>
        <begin position="67"/>
        <end position="120"/>
    </location>
</feature>
<feature type="compositionally biased region" description="Basic and acidic residues" evidence="1">
    <location>
        <begin position="67"/>
        <end position="77"/>
    </location>
</feature>
<evidence type="ECO:0000313" key="2">
    <source>
        <dbReference type="EMBL" id="CAF9940556.1"/>
    </source>
</evidence>
<feature type="compositionally biased region" description="Acidic residues" evidence="1">
    <location>
        <begin position="78"/>
        <end position="104"/>
    </location>
</feature>
<organism evidence="2 3">
    <name type="scientific">Alectoria fallacina</name>
    <dbReference type="NCBI Taxonomy" id="1903189"/>
    <lineage>
        <taxon>Eukaryota</taxon>
        <taxon>Fungi</taxon>
        <taxon>Dikarya</taxon>
        <taxon>Ascomycota</taxon>
        <taxon>Pezizomycotina</taxon>
        <taxon>Lecanoromycetes</taxon>
        <taxon>OSLEUM clade</taxon>
        <taxon>Lecanoromycetidae</taxon>
        <taxon>Lecanorales</taxon>
        <taxon>Lecanorineae</taxon>
        <taxon>Parmeliaceae</taxon>
        <taxon>Alectoria</taxon>
    </lineage>
</organism>
<feature type="compositionally biased region" description="Basic and acidic residues" evidence="1">
    <location>
        <begin position="105"/>
        <end position="116"/>
    </location>
</feature>
<proteinExistence type="predicted"/>
<reference evidence="2" key="1">
    <citation type="submission" date="2021-03" db="EMBL/GenBank/DDBJ databases">
        <authorList>
            <person name="Tagirdzhanova G."/>
        </authorList>
    </citation>
    <scope>NUCLEOTIDE SEQUENCE</scope>
</reference>
<protein>
    <submittedName>
        <fullName evidence="2">Uncharacterized protein</fullName>
    </submittedName>
</protein>
<dbReference type="AlphaFoldDB" id="A0A8H3J4G2"/>
<sequence>MSPTIVDSTASSPAATRLSDELALKTAILHSQPERLRVTLQETCNSSPEAFLIARSLLLVPEEQVKHKAIDRRNRTEDDADQDDEDEDEDEEDCDDAYGEEDDGGDKKEEEDRPRVFSDGVAVTQTNGVKRLRPKFATCTNCSGEFDVTDNGKDSCIWHPGKSEPASWDTQRLNSDSLGDREADYESELWRDHDECWNDFNTTLR</sequence>
<evidence type="ECO:0000313" key="3">
    <source>
        <dbReference type="Proteomes" id="UP000664203"/>
    </source>
</evidence>
<name>A0A8H3J4G2_9LECA</name>
<keyword evidence="3" id="KW-1185">Reference proteome</keyword>
<comment type="caution">
    <text evidence="2">The sequence shown here is derived from an EMBL/GenBank/DDBJ whole genome shotgun (WGS) entry which is preliminary data.</text>
</comment>